<feature type="repeat" description="TPR" evidence="1">
    <location>
        <begin position="238"/>
        <end position="271"/>
    </location>
</feature>
<name>A0AAW7JK55_9BACT</name>
<evidence type="ECO:0000313" key="6">
    <source>
        <dbReference type="Proteomes" id="UP001168478"/>
    </source>
</evidence>
<feature type="coiled-coil region" evidence="2">
    <location>
        <begin position="424"/>
        <end position="451"/>
    </location>
</feature>
<evidence type="ECO:0000313" key="5">
    <source>
        <dbReference type="Proteomes" id="UP001167831"/>
    </source>
</evidence>
<keyword evidence="1" id="KW-0802">TPR repeat</keyword>
<dbReference type="InterPro" id="IPR019734">
    <property type="entry name" value="TPR_rpt"/>
</dbReference>
<dbReference type="PANTHER" id="PTHR12558:SF13">
    <property type="entry name" value="CELL DIVISION CYCLE PROTEIN 27 HOMOLOG"/>
    <property type="match status" value="1"/>
</dbReference>
<dbReference type="PANTHER" id="PTHR12558">
    <property type="entry name" value="CELL DIVISION CYCLE 16,23,27"/>
    <property type="match status" value="1"/>
</dbReference>
<dbReference type="EMBL" id="JAUEIE010000006">
    <property type="protein sequence ID" value="MDN0022837.1"/>
    <property type="molecule type" value="Genomic_DNA"/>
</dbReference>
<evidence type="ECO:0000313" key="3">
    <source>
        <dbReference type="EMBL" id="MDN0022837.1"/>
    </source>
</evidence>
<organism evidence="4 6">
    <name type="scientific">Leyella lascolaii</name>
    <dbReference type="NCBI Taxonomy" id="1776379"/>
    <lineage>
        <taxon>Bacteria</taxon>
        <taxon>Pseudomonadati</taxon>
        <taxon>Bacteroidota</taxon>
        <taxon>Bacteroidia</taxon>
        <taxon>Bacteroidales</taxon>
        <taxon>Prevotellaceae</taxon>
        <taxon>Leyella</taxon>
    </lineage>
</organism>
<reference evidence="4" key="1">
    <citation type="submission" date="2023-06" db="EMBL/GenBank/DDBJ databases">
        <authorList>
            <person name="Zeman M."/>
            <person name="Kubasova T."/>
            <person name="Jahodarova E."/>
            <person name="Nykrynova M."/>
            <person name="Rychlik I."/>
        </authorList>
    </citation>
    <scope>NUCLEOTIDE SEQUENCE</scope>
    <source>
        <strain evidence="4">ET15</strain>
        <strain evidence="3">ET37</strain>
    </source>
</reference>
<accession>A0AAW7JK55</accession>
<evidence type="ECO:0000313" key="4">
    <source>
        <dbReference type="EMBL" id="MDN0025590.1"/>
    </source>
</evidence>
<proteinExistence type="predicted"/>
<dbReference type="RefSeq" id="WP_286685213.1">
    <property type="nucleotide sequence ID" value="NZ_JAUEIE010000006.1"/>
</dbReference>
<gene>
    <name evidence="3" type="ORF">QVN81_07380</name>
    <name evidence="4" type="ORF">QVN84_08685</name>
</gene>
<dbReference type="Pfam" id="PF00515">
    <property type="entry name" value="TPR_1"/>
    <property type="match status" value="1"/>
</dbReference>
<dbReference type="InterPro" id="IPR011990">
    <property type="entry name" value="TPR-like_helical_dom_sf"/>
</dbReference>
<dbReference type="AlphaFoldDB" id="A0AAW7JK55"/>
<dbReference type="EMBL" id="JAUEIF010000007">
    <property type="protein sequence ID" value="MDN0025590.1"/>
    <property type="molecule type" value="Genomic_DNA"/>
</dbReference>
<dbReference type="PROSITE" id="PS50293">
    <property type="entry name" value="TPR_REGION"/>
    <property type="match status" value="1"/>
</dbReference>
<keyword evidence="2" id="KW-0175">Coiled coil</keyword>
<evidence type="ECO:0000256" key="2">
    <source>
        <dbReference type="SAM" id="Coils"/>
    </source>
</evidence>
<sequence length="474" mass="54835">MMAYGEKDFDSISFRNIIKKYEEARLVNEDIYMEPEELTDIAEFYYEKGNISQAIEAVEYAIKLFPNSTMPVIFRARIALLEEHDCALAEKYADMVCDKSDLDYFYLIAEIMIVDGRASQADNYLRERMTHVDEDDIADFILDVATIFVDYEKYDLAEKWMEMSDDEDLPDYKELKGRIALGQGNYDTSELIFENMLNEDPYSNHLWNRLASAQMMHEKIDDSITSSEYAIAINPDDDEALLNKANALFRLGKYDEALEYYKRFTHLCPENHSGYILQGNTLINLARPEEAIAAYRQAESKIGNNESDIIEIFQELALTLSSIGKKEEALEYVKKAENNPFSDKNETKVLRGHIYLEHDCLPEAQACFRAAIHGSDFSRRIFLYIAMSAFDCGYINIAYKMFKAAPSFRADTDKKGLSYLALCCHQLDKKKEFLENLKKACDEEADEVRNVLGFLFPKELGVNEYYNYMYNKLK</sequence>
<reference evidence="4" key="2">
    <citation type="submission" date="2023-08" db="EMBL/GenBank/DDBJ databases">
        <title>Identification and characterization of horizontal gene transfer across gut microbiota members of farm animals based on homology search.</title>
        <authorList>
            <person name="Schwarzerova J."/>
            <person name="Nykrynova M."/>
            <person name="Jureckova K."/>
            <person name="Cejkova D."/>
            <person name="Rychlik I."/>
        </authorList>
    </citation>
    <scope>NUCLEOTIDE SEQUENCE</scope>
    <source>
        <strain evidence="4">ET15</strain>
        <strain evidence="3">ET37</strain>
    </source>
</reference>
<dbReference type="Gene3D" id="1.25.40.10">
    <property type="entry name" value="Tetratricopeptide repeat domain"/>
    <property type="match status" value="2"/>
</dbReference>
<dbReference type="Proteomes" id="UP001167831">
    <property type="component" value="Unassembled WGS sequence"/>
</dbReference>
<protein>
    <submittedName>
        <fullName evidence="4">Tetratricopeptide repeat protein</fullName>
    </submittedName>
</protein>
<dbReference type="SMART" id="SM00028">
    <property type="entry name" value="TPR"/>
    <property type="match status" value="6"/>
</dbReference>
<feature type="repeat" description="TPR" evidence="1">
    <location>
        <begin position="35"/>
        <end position="68"/>
    </location>
</feature>
<evidence type="ECO:0000256" key="1">
    <source>
        <dbReference type="PROSITE-ProRule" id="PRU00339"/>
    </source>
</evidence>
<dbReference type="SUPFAM" id="SSF48452">
    <property type="entry name" value="TPR-like"/>
    <property type="match status" value="3"/>
</dbReference>
<dbReference type="Proteomes" id="UP001168478">
    <property type="component" value="Unassembled WGS sequence"/>
</dbReference>
<dbReference type="Pfam" id="PF13181">
    <property type="entry name" value="TPR_8"/>
    <property type="match status" value="1"/>
</dbReference>
<keyword evidence="5" id="KW-1185">Reference proteome</keyword>
<comment type="caution">
    <text evidence="4">The sequence shown here is derived from an EMBL/GenBank/DDBJ whole genome shotgun (WGS) entry which is preliminary data.</text>
</comment>
<dbReference type="PROSITE" id="PS50005">
    <property type="entry name" value="TPR"/>
    <property type="match status" value="2"/>
</dbReference>